<comment type="caution">
    <text evidence="2">The sequence shown here is derived from an EMBL/GenBank/DDBJ whole genome shotgun (WGS) entry which is preliminary data.</text>
</comment>
<feature type="region of interest" description="Disordered" evidence="1">
    <location>
        <begin position="1"/>
        <end position="69"/>
    </location>
</feature>
<dbReference type="AlphaFoldDB" id="A0A0F9J766"/>
<reference evidence="2" key="1">
    <citation type="journal article" date="2015" name="Nature">
        <title>Complex archaea that bridge the gap between prokaryotes and eukaryotes.</title>
        <authorList>
            <person name="Spang A."/>
            <person name="Saw J.H."/>
            <person name="Jorgensen S.L."/>
            <person name="Zaremba-Niedzwiedzka K."/>
            <person name="Martijn J."/>
            <person name="Lind A.E."/>
            <person name="van Eijk R."/>
            <person name="Schleper C."/>
            <person name="Guy L."/>
            <person name="Ettema T.J."/>
        </authorList>
    </citation>
    <scope>NUCLEOTIDE SEQUENCE</scope>
</reference>
<evidence type="ECO:0000256" key="1">
    <source>
        <dbReference type="SAM" id="MobiDB-lite"/>
    </source>
</evidence>
<accession>A0A0F9J766</accession>
<feature type="compositionally biased region" description="Basic and acidic residues" evidence="1">
    <location>
        <begin position="32"/>
        <end position="69"/>
    </location>
</feature>
<feature type="compositionally biased region" description="Acidic residues" evidence="1">
    <location>
        <begin position="169"/>
        <end position="178"/>
    </location>
</feature>
<organism evidence="2">
    <name type="scientific">marine sediment metagenome</name>
    <dbReference type="NCBI Taxonomy" id="412755"/>
    <lineage>
        <taxon>unclassified sequences</taxon>
        <taxon>metagenomes</taxon>
        <taxon>ecological metagenomes</taxon>
    </lineage>
</organism>
<proteinExistence type="predicted"/>
<sequence>MLEEDVKTEETTEETPATSEESSASEQTVPYDRFKEVNDSKKGLEEEVKTLKDSQPDKLTPEQEKEKQAEEYLSGLVKKELDKNTKVQKDAEVAEEQKFNQDVQDVLDENQDIKKADFLAFVEKEGDTFTTVKGAMSIFKQLGKTAKTAKAEGIEEEQAKPELPSSEGDTVESTEPPEEDKNRTLSQVVQDVVKGMTKKS</sequence>
<dbReference type="EMBL" id="LAZR01012158">
    <property type="protein sequence ID" value="KKM30250.1"/>
    <property type="molecule type" value="Genomic_DNA"/>
</dbReference>
<feature type="compositionally biased region" description="Low complexity" evidence="1">
    <location>
        <begin position="14"/>
        <end position="26"/>
    </location>
</feature>
<feature type="compositionally biased region" description="Basic and acidic residues" evidence="1">
    <location>
        <begin position="149"/>
        <end position="160"/>
    </location>
</feature>
<evidence type="ECO:0000313" key="2">
    <source>
        <dbReference type="EMBL" id="KKM30250.1"/>
    </source>
</evidence>
<name>A0A0F9J766_9ZZZZ</name>
<feature type="region of interest" description="Disordered" evidence="1">
    <location>
        <begin position="144"/>
        <end position="200"/>
    </location>
</feature>
<feature type="compositionally biased region" description="Basic and acidic residues" evidence="1">
    <location>
        <begin position="1"/>
        <end position="10"/>
    </location>
</feature>
<protein>
    <submittedName>
        <fullName evidence="2">Uncharacterized protein</fullName>
    </submittedName>
</protein>
<gene>
    <name evidence="2" type="ORF">LCGC14_1566290</name>
</gene>